<dbReference type="OrthoDB" id="4697614at2"/>
<dbReference type="EMBL" id="JYIT01000085">
    <property type="protein sequence ID" value="KJL18970.1"/>
    <property type="molecule type" value="Genomic_DNA"/>
</dbReference>
<evidence type="ECO:0000256" key="1">
    <source>
        <dbReference type="PIRSR" id="PIRSR613078-1"/>
    </source>
</evidence>
<feature type="active site" description="Proton donor/acceptor" evidence="1">
    <location>
        <position position="83"/>
    </location>
</feature>
<dbReference type="InterPro" id="IPR050275">
    <property type="entry name" value="PGM_Phosphatase"/>
</dbReference>
<dbReference type="InterPro" id="IPR029033">
    <property type="entry name" value="His_PPase_superfam"/>
</dbReference>
<dbReference type="PANTHER" id="PTHR48100">
    <property type="entry name" value="BROAD-SPECIFICITY PHOSPHATASE YOR283W-RELATED"/>
    <property type="match status" value="1"/>
</dbReference>
<gene>
    <name evidence="3" type="primary">gpmA_4</name>
    <name evidence="3" type="ORF">RL72_03443</name>
</gene>
<name>A0A0F0KFN9_9MICO</name>
<dbReference type="EC" id="5.4.2.11" evidence="3"/>
<feature type="active site" description="Tele-phosphohistidine intermediate" evidence="1">
    <location>
        <position position="9"/>
    </location>
</feature>
<dbReference type="RefSeq" id="WP_045252066.1">
    <property type="nucleotide sequence ID" value="NZ_CBFSJS010000014.1"/>
</dbReference>
<accession>A0A0F0KFN9</accession>
<dbReference type="InterPro" id="IPR001345">
    <property type="entry name" value="PG/BPGM_mutase_AS"/>
</dbReference>
<feature type="binding site" evidence="2">
    <location>
        <position position="58"/>
    </location>
    <ligand>
        <name>substrate</name>
    </ligand>
</feature>
<dbReference type="Proteomes" id="UP000033448">
    <property type="component" value="Unassembled WGS sequence"/>
</dbReference>
<organism evidence="3 4">
    <name type="scientific">Microbacterium azadirachtae</name>
    <dbReference type="NCBI Taxonomy" id="582680"/>
    <lineage>
        <taxon>Bacteria</taxon>
        <taxon>Bacillati</taxon>
        <taxon>Actinomycetota</taxon>
        <taxon>Actinomycetes</taxon>
        <taxon>Micrococcales</taxon>
        <taxon>Microbacteriaceae</taxon>
        <taxon>Microbacterium</taxon>
    </lineage>
</organism>
<keyword evidence="4" id="KW-1185">Reference proteome</keyword>
<dbReference type="Pfam" id="PF00300">
    <property type="entry name" value="His_Phos_1"/>
    <property type="match status" value="1"/>
</dbReference>
<dbReference type="Gene3D" id="3.40.50.1240">
    <property type="entry name" value="Phosphoglycerate mutase-like"/>
    <property type="match status" value="1"/>
</dbReference>
<evidence type="ECO:0000313" key="3">
    <source>
        <dbReference type="EMBL" id="KJL18970.1"/>
    </source>
</evidence>
<evidence type="ECO:0000313" key="4">
    <source>
        <dbReference type="Proteomes" id="UP000033448"/>
    </source>
</evidence>
<dbReference type="SUPFAM" id="SSF53254">
    <property type="entry name" value="Phosphoglycerate mutase-like"/>
    <property type="match status" value="1"/>
</dbReference>
<proteinExistence type="predicted"/>
<dbReference type="GO" id="GO:0004619">
    <property type="term" value="F:phosphoglycerate mutase activity"/>
    <property type="evidence" value="ECO:0007669"/>
    <property type="project" value="UniProtKB-EC"/>
</dbReference>
<dbReference type="SMART" id="SM00855">
    <property type="entry name" value="PGAM"/>
    <property type="match status" value="1"/>
</dbReference>
<evidence type="ECO:0000256" key="2">
    <source>
        <dbReference type="PIRSR" id="PIRSR613078-2"/>
    </source>
</evidence>
<feature type="binding site" evidence="2">
    <location>
        <begin position="8"/>
        <end position="15"/>
    </location>
    <ligand>
        <name>substrate</name>
    </ligand>
</feature>
<reference evidence="3 4" key="1">
    <citation type="submission" date="2015-02" db="EMBL/GenBank/DDBJ databases">
        <title>Draft genome sequences of ten Microbacterium spp. with emphasis on heavy metal contaminated environments.</title>
        <authorList>
            <person name="Corretto E."/>
        </authorList>
    </citation>
    <scope>NUCLEOTIDE SEQUENCE [LARGE SCALE GENOMIC DNA]</scope>
    <source>
        <strain evidence="3 4">DSM 23848</strain>
    </source>
</reference>
<keyword evidence="3" id="KW-0413">Isomerase</keyword>
<dbReference type="CDD" id="cd07067">
    <property type="entry name" value="HP_PGM_like"/>
    <property type="match status" value="1"/>
</dbReference>
<comment type="caution">
    <text evidence="3">The sequence shown here is derived from an EMBL/GenBank/DDBJ whole genome shotgun (WGS) entry which is preliminary data.</text>
</comment>
<dbReference type="PATRIC" id="fig|582680.7.peg.3499"/>
<dbReference type="PROSITE" id="PS00175">
    <property type="entry name" value="PG_MUTASE"/>
    <property type="match status" value="1"/>
</dbReference>
<protein>
    <submittedName>
        <fullName evidence="3">2,3-bisphosphoglycerate-dependent phosphoglycerate mutase</fullName>
        <ecNumber evidence="3">5.4.2.11</ecNumber>
    </submittedName>
</protein>
<dbReference type="InterPro" id="IPR013078">
    <property type="entry name" value="His_Pase_superF_clade-1"/>
</dbReference>
<sequence>MTLITLIRHGQTDWNLEGRIQGSTDIPLNDTGRAQARAAAARLAGTRFDHVYTSPLMRARETAEIIAGELGLPAPLITVGMREHEFGAAEGLLWDAYRERFGADRDAIPGAETVPQLTERALSSLERIDRAARRRSAPRTESVLVATHGGVIRALLEHASGGTLPAPGERLGNGSVHRFAMDGGGIRLLDAVAV</sequence>
<dbReference type="AlphaFoldDB" id="A0A0F0KFN9"/>
<dbReference type="GO" id="GO:0016791">
    <property type="term" value="F:phosphatase activity"/>
    <property type="evidence" value="ECO:0007669"/>
    <property type="project" value="TreeGrafter"/>
</dbReference>